<sequence>MADSDSVMAMANSRVHVVPAVLSLANPPWQREVWLDRSRFENLDHIFDVLFDDFCDADNLERYLGIGLRTEEEIELMRRLGPALNAASDEAPHDTDEEYLAAGTWPEVVAIAGRLARVMVANDLSELVRLHEDASQRQQSGPATQGESA</sequence>
<name>A0ACC6QLG1_9ACTN</name>
<reference evidence="1" key="1">
    <citation type="submission" date="2024-03" db="EMBL/GenBank/DDBJ databases">
        <title>Novel Streptomyces species of biotechnological and ecological value are a feature of Machair soil.</title>
        <authorList>
            <person name="Prole J.R."/>
            <person name="Goodfellow M."/>
            <person name="Allenby N."/>
            <person name="Ward A.C."/>
        </authorList>
    </citation>
    <scope>NUCLEOTIDE SEQUENCE</scope>
    <source>
        <strain evidence="1">MS1.AVA.4</strain>
    </source>
</reference>
<evidence type="ECO:0000313" key="2">
    <source>
        <dbReference type="Proteomes" id="UP001375539"/>
    </source>
</evidence>
<comment type="caution">
    <text evidence="1">The sequence shown here is derived from an EMBL/GenBank/DDBJ whole genome shotgun (WGS) entry which is preliminary data.</text>
</comment>
<evidence type="ECO:0000313" key="1">
    <source>
        <dbReference type="EMBL" id="MEJ8659101.1"/>
    </source>
</evidence>
<proteinExistence type="predicted"/>
<protein>
    <submittedName>
        <fullName evidence="1">Uncharacterized protein</fullName>
    </submittedName>
</protein>
<accession>A0ACC6QLG1</accession>
<organism evidence="1 2">
    <name type="scientific">Streptomyces pratisoli</name>
    <dbReference type="NCBI Taxonomy" id="3139917"/>
    <lineage>
        <taxon>Bacteria</taxon>
        <taxon>Bacillati</taxon>
        <taxon>Actinomycetota</taxon>
        <taxon>Actinomycetes</taxon>
        <taxon>Kitasatosporales</taxon>
        <taxon>Streptomycetaceae</taxon>
        <taxon>Streptomyces</taxon>
    </lineage>
</organism>
<gene>
    <name evidence="1" type="ORF">WKI58_21720</name>
</gene>
<dbReference type="Proteomes" id="UP001375539">
    <property type="component" value="Unassembled WGS sequence"/>
</dbReference>
<dbReference type="EMBL" id="JBBKAI010000002">
    <property type="protein sequence ID" value="MEJ8659101.1"/>
    <property type="molecule type" value="Genomic_DNA"/>
</dbReference>
<keyword evidence="2" id="KW-1185">Reference proteome</keyword>